<dbReference type="EMBL" id="CP005974">
    <property type="protein sequence ID" value="AJR09790.1"/>
    <property type="molecule type" value="Genomic_DNA"/>
</dbReference>
<evidence type="ECO:0000313" key="2">
    <source>
        <dbReference type="EMBL" id="AJR09790.1"/>
    </source>
</evidence>
<dbReference type="Pfam" id="PF11726">
    <property type="entry name" value="YagK_YfjJ_C"/>
    <property type="match status" value="1"/>
</dbReference>
<proteinExistence type="predicted"/>
<dbReference type="KEGG" id="pgb:H744_2c3146"/>
<dbReference type="HOGENOM" id="CLU_086947_0_0_6"/>
<dbReference type="AlphaFoldDB" id="A0A0C5X367"/>
<dbReference type="Proteomes" id="UP000032303">
    <property type="component" value="Chromosome 2"/>
</dbReference>
<dbReference type="STRING" id="658445.H744_2c3146"/>
<dbReference type="PATRIC" id="fig|658445.3.peg.5208"/>
<reference evidence="2 3" key="1">
    <citation type="submission" date="2013-05" db="EMBL/GenBank/DDBJ databases">
        <title>Complete genome sequence of the lipase-producing bacterium Photobacterium gaetbulicola Gung47.</title>
        <authorList>
            <person name="Kim Y.-O."/>
        </authorList>
    </citation>
    <scope>NUCLEOTIDE SEQUENCE [LARGE SCALE GENOMIC DNA]</scope>
    <source>
        <strain evidence="2 3">Gung47</strain>
    </source>
</reference>
<gene>
    <name evidence="2" type="ORF">H744_2c3146</name>
</gene>
<feature type="domain" description="YagK/YfjJ C-terminal" evidence="1">
    <location>
        <begin position="25"/>
        <end position="208"/>
    </location>
</feature>
<sequence>MKTNYEYNQNYLTRIKGVVDNHLSIYPRTFWVRFDLRYPAILRNIGNDFYDDAITGLYNSEPEVMKRFFPSLKAQIKHEEQQKIKQGKRVHCSGMSYVWVREFGDINNNEHYHVLILFNKDRYHTLGSYDYEGKNLANKIRKAWCSALSVDPLDFSSLVHFATKQSNYLIYNEIGFDFAYRNLLDMASYLAKEKTKRLEKGRRNFGASLAKKRHG</sequence>
<evidence type="ECO:0000259" key="1">
    <source>
        <dbReference type="Pfam" id="PF11726"/>
    </source>
</evidence>
<accession>A0A0C5X367</accession>
<keyword evidence="3" id="KW-1185">Reference proteome</keyword>
<name>A0A0C5X367_9GAMM</name>
<organism evidence="2 3">
    <name type="scientific">Photobacterium gaetbulicola Gung47</name>
    <dbReference type="NCBI Taxonomy" id="658445"/>
    <lineage>
        <taxon>Bacteria</taxon>
        <taxon>Pseudomonadati</taxon>
        <taxon>Pseudomonadota</taxon>
        <taxon>Gammaproteobacteria</taxon>
        <taxon>Vibrionales</taxon>
        <taxon>Vibrionaceae</taxon>
        <taxon>Photobacterium</taxon>
    </lineage>
</organism>
<evidence type="ECO:0000313" key="3">
    <source>
        <dbReference type="Proteomes" id="UP000032303"/>
    </source>
</evidence>
<dbReference type="InterPro" id="IPR057271">
    <property type="entry name" value="YagK_YfjJ_C"/>
</dbReference>
<protein>
    <recommendedName>
        <fullName evidence="1">YagK/YfjJ C-terminal domain-containing protein</fullName>
    </recommendedName>
</protein>